<dbReference type="PANTHER" id="PTHR43798">
    <property type="entry name" value="MONOACYLGLYCEROL LIPASE"/>
    <property type="match status" value="1"/>
</dbReference>
<reference evidence="3" key="1">
    <citation type="submission" date="2017-09" db="EMBL/GenBank/DDBJ databases">
        <authorList>
            <person name="Varghese N."/>
            <person name="Submissions S."/>
        </authorList>
    </citation>
    <scope>NUCLEOTIDE SEQUENCE [LARGE SCALE GENOMIC DNA]</scope>
    <source>
        <strain evidence="3">DSM 44270</strain>
    </source>
</reference>
<dbReference type="Proteomes" id="UP000219482">
    <property type="component" value="Unassembled WGS sequence"/>
</dbReference>
<dbReference type="SUPFAM" id="SSF53474">
    <property type="entry name" value="alpha/beta-Hydrolases"/>
    <property type="match status" value="1"/>
</dbReference>
<keyword evidence="3" id="KW-1185">Reference proteome</keyword>
<dbReference type="Pfam" id="PF12697">
    <property type="entry name" value="Abhydrolase_6"/>
    <property type="match status" value="1"/>
</dbReference>
<name>A0A286GSX1_9ACTN</name>
<dbReference type="GO" id="GO:0016020">
    <property type="term" value="C:membrane"/>
    <property type="evidence" value="ECO:0007669"/>
    <property type="project" value="TreeGrafter"/>
</dbReference>
<feature type="domain" description="AB hydrolase-1" evidence="1">
    <location>
        <begin position="32"/>
        <end position="286"/>
    </location>
</feature>
<proteinExistence type="predicted"/>
<accession>A0A286GSX1</accession>
<dbReference type="InterPro" id="IPR000073">
    <property type="entry name" value="AB_hydrolase_1"/>
</dbReference>
<dbReference type="InterPro" id="IPR050266">
    <property type="entry name" value="AB_hydrolase_sf"/>
</dbReference>
<evidence type="ECO:0000259" key="1">
    <source>
        <dbReference type="Pfam" id="PF12697"/>
    </source>
</evidence>
<dbReference type="GO" id="GO:0047372">
    <property type="term" value="F:monoacylglycerol lipase activity"/>
    <property type="evidence" value="ECO:0007669"/>
    <property type="project" value="TreeGrafter"/>
</dbReference>
<dbReference type="InterPro" id="IPR029058">
    <property type="entry name" value="AB_hydrolase_fold"/>
</dbReference>
<evidence type="ECO:0000313" key="3">
    <source>
        <dbReference type="Proteomes" id="UP000219482"/>
    </source>
</evidence>
<gene>
    <name evidence="2" type="ORF">SAMN06272739_1985</name>
</gene>
<dbReference type="Gene3D" id="3.40.50.1820">
    <property type="entry name" value="alpha/beta hydrolase"/>
    <property type="match status" value="1"/>
</dbReference>
<dbReference type="AlphaFoldDB" id="A0A286GSX1"/>
<protein>
    <submittedName>
        <fullName evidence="2">Pimeloyl-ACP methyl ester carboxylesterase</fullName>
    </submittedName>
</protein>
<organism evidence="2 3">
    <name type="scientific">Blastococcus haudaquaticus</name>
    <dbReference type="NCBI Taxonomy" id="1938745"/>
    <lineage>
        <taxon>Bacteria</taxon>
        <taxon>Bacillati</taxon>
        <taxon>Actinomycetota</taxon>
        <taxon>Actinomycetes</taxon>
        <taxon>Geodermatophilales</taxon>
        <taxon>Geodermatophilaceae</taxon>
        <taxon>Blastococcus</taxon>
    </lineage>
</organism>
<dbReference type="EMBL" id="OCNK01000002">
    <property type="protein sequence ID" value="SOD98651.1"/>
    <property type="molecule type" value="Genomic_DNA"/>
</dbReference>
<dbReference type="GO" id="GO:0046464">
    <property type="term" value="P:acylglycerol catabolic process"/>
    <property type="evidence" value="ECO:0007669"/>
    <property type="project" value="TreeGrafter"/>
</dbReference>
<dbReference type="RefSeq" id="WP_097183699.1">
    <property type="nucleotide sequence ID" value="NZ_OCNK01000002.1"/>
</dbReference>
<evidence type="ECO:0000313" key="2">
    <source>
        <dbReference type="EMBL" id="SOD98651.1"/>
    </source>
</evidence>
<sequence>MTTTETIEVPHLGTSTIGYAFGRPYDATLPTLVLVNSFTTSADLYRHQFADPDLSAAANLLAIEPYGHGATRASYEQFTYWDSAIADLQVLGALDIPEAFVLGTSQGGWIAARMAMLAPGTVKGIIPLGTSMDFESPRSRDLGCWDGVGFCAPAIGALSENVGDDWVIPTDLVDAVLAEGLGEDVSPEERSFWHDTHQRNYAGDAGRERLRIATINLSARDGLHDRLDGVRCPVLWLHGTSDPVYSVANAEEEIQLFVNSPAAELRVVDGGRHFLSASHPAVVNAAAREFVERWK</sequence>
<dbReference type="OrthoDB" id="3210844at2"/>
<dbReference type="PANTHER" id="PTHR43798:SF33">
    <property type="entry name" value="HYDROLASE, PUTATIVE (AFU_ORTHOLOGUE AFUA_2G14860)-RELATED"/>
    <property type="match status" value="1"/>
</dbReference>